<evidence type="ECO:0000256" key="2">
    <source>
        <dbReference type="RuleBase" id="RU361268"/>
    </source>
</evidence>
<dbReference type="PRINTS" id="PR00472">
    <property type="entry name" value="CASNKINASEII"/>
</dbReference>
<protein>
    <recommendedName>
        <fullName evidence="2">Casein kinase II subunit beta</fullName>
        <shortName evidence="2">CK II beta</shortName>
    </recommendedName>
</protein>
<dbReference type="InterPro" id="IPR035991">
    <property type="entry name" value="Casein_kinase_II_beta-like"/>
</dbReference>
<sequence length="153" mass="17679">MLLVDEDYISDNFNLTGLTEFVPKFRDALDKILDLEPDDSNDESAVEAEEVERMAERLYGLIHARFILSNKGLSMMMEKFRDGDFGTCPRVYCQEHHLLPIGTSDIPGVDTVGFFFGNLFLSRFSLYYFRLYGFKIHPSVMNVQEEWGDEVNN</sequence>
<dbReference type="Gene3D" id="2.20.25.20">
    <property type="match status" value="1"/>
</dbReference>
<reference evidence="4" key="1">
    <citation type="submission" date="2016-11" db="UniProtKB">
        <authorList>
            <consortium name="WormBaseParasite"/>
        </authorList>
    </citation>
    <scope>IDENTIFICATION</scope>
</reference>
<evidence type="ECO:0000313" key="3">
    <source>
        <dbReference type="Proteomes" id="UP000095283"/>
    </source>
</evidence>
<organism evidence="3 4">
    <name type="scientific">Heterorhabditis bacteriophora</name>
    <name type="common">Entomopathogenic nematode worm</name>
    <dbReference type="NCBI Taxonomy" id="37862"/>
    <lineage>
        <taxon>Eukaryota</taxon>
        <taxon>Metazoa</taxon>
        <taxon>Ecdysozoa</taxon>
        <taxon>Nematoda</taxon>
        <taxon>Chromadorea</taxon>
        <taxon>Rhabditida</taxon>
        <taxon>Rhabditina</taxon>
        <taxon>Rhabditomorpha</taxon>
        <taxon>Strongyloidea</taxon>
        <taxon>Heterorhabditidae</taxon>
        <taxon>Heterorhabditis</taxon>
    </lineage>
</organism>
<dbReference type="GO" id="GO:0005737">
    <property type="term" value="C:cytoplasm"/>
    <property type="evidence" value="ECO:0007669"/>
    <property type="project" value="TreeGrafter"/>
</dbReference>
<dbReference type="SUPFAM" id="SSF57798">
    <property type="entry name" value="Casein kinase II beta subunit"/>
    <property type="match status" value="1"/>
</dbReference>
<name>A0A1I7XU80_HETBA</name>
<comment type="similarity">
    <text evidence="1 2">Belongs to the casein kinase 2 subunit beta family.</text>
</comment>
<dbReference type="GO" id="GO:0019887">
    <property type="term" value="F:protein kinase regulator activity"/>
    <property type="evidence" value="ECO:0007669"/>
    <property type="project" value="InterPro"/>
</dbReference>
<dbReference type="Pfam" id="PF01214">
    <property type="entry name" value="CK_II_beta"/>
    <property type="match status" value="1"/>
</dbReference>
<dbReference type="GO" id="GO:0005956">
    <property type="term" value="C:protein kinase CK2 complex"/>
    <property type="evidence" value="ECO:0007669"/>
    <property type="project" value="UniProtKB-UniRule"/>
</dbReference>
<comment type="subunit">
    <text evidence="2">Tetramer of two alpha and two beta subunits.</text>
</comment>
<dbReference type="PANTHER" id="PTHR11740">
    <property type="entry name" value="CASEIN KINASE II SUBUNIT BETA"/>
    <property type="match status" value="1"/>
</dbReference>
<dbReference type="WBParaSite" id="Hba_21076">
    <property type="protein sequence ID" value="Hba_21076"/>
    <property type="gene ID" value="Hba_21076"/>
</dbReference>
<dbReference type="InterPro" id="IPR016149">
    <property type="entry name" value="Casein_kin_II_reg-sub_N"/>
</dbReference>
<evidence type="ECO:0000256" key="1">
    <source>
        <dbReference type="ARBA" id="ARBA00006941"/>
    </source>
</evidence>
<accession>A0A1I7XU80</accession>
<dbReference type="AlphaFoldDB" id="A0A1I7XU80"/>
<dbReference type="PANTHER" id="PTHR11740:SF0">
    <property type="entry name" value="CASEIN KINASE II SUBUNIT BETA"/>
    <property type="match status" value="1"/>
</dbReference>
<proteinExistence type="inferred from homology"/>
<dbReference type="Gene3D" id="1.10.1820.10">
    <property type="entry name" value="protein kinase ck2 holoenzyme, chain C, domain 1"/>
    <property type="match status" value="1"/>
</dbReference>
<dbReference type="Proteomes" id="UP000095283">
    <property type="component" value="Unplaced"/>
</dbReference>
<dbReference type="SMART" id="SM01085">
    <property type="entry name" value="CK_II_beta"/>
    <property type="match status" value="1"/>
</dbReference>
<dbReference type="InterPro" id="IPR000704">
    <property type="entry name" value="Casein_kinase_II_reg-sub"/>
</dbReference>
<evidence type="ECO:0000313" key="4">
    <source>
        <dbReference type="WBParaSite" id="Hba_21076"/>
    </source>
</evidence>
<keyword evidence="3" id="KW-1185">Reference proteome</keyword>